<sequence>MEIVIDLTRLYEIGNQGILTTFWYLFSNGLWIFFIFIFIYGFYINWLLNQQRRWFQSHKFILLAIDIPKDTEQTPKAVEQLFATISGAHDILNAKEIFFKGMFQLSFSFEIVSIDGYVQFLIRTPSQFRDLIESSIYAQYPDAEITEVEDYVHTVPDKYPNDTHNVWGTEFALVKNQALPIRTYPFFEDNVSGEFKDPLASVLETMSKIQMGEQVWIQILIQPSHVDWVEDCTKLAYKIAGKKWKGKDVNRPTKFIDWIAQSIDNIGEVILPLWQKVEENKRDEIPSMMLHLTPGEREMIEAIERKASKIGFICKIRLVYISPLEQYNASRVVSAVFGAYKQFSTLDLNSFKPDSRTKTKINYFLINYRKNLRRENIIRGYKDRTGMRGHAKYILNIEELASLWHFPSKFIHTPLLQKTEVKKSEAPTALPIGGDEFGDKETRTEILRQQLTKEDQMVDIDLDNRYFEEKFAKNKDKINPPINHKGEPPANLPTN</sequence>
<evidence type="ECO:0000256" key="2">
    <source>
        <dbReference type="SAM" id="Phobius"/>
    </source>
</evidence>
<evidence type="ECO:0000259" key="3">
    <source>
        <dbReference type="Pfam" id="PF26449"/>
    </source>
</evidence>
<feature type="transmembrane region" description="Helical" evidence="2">
    <location>
        <begin position="29"/>
        <end position="48"/>
    </location>
</feature>
<evidence type="ECO:0000313" key="4">
    <source>
        <dbReference type="EMBL" id="PIR06261.1"/>
    </source>
</evidence>
<feature type="region of interest" description="Disordered" evidence="1">
    <location>
        <begin position="472"/>
        <end position="495"/>
    </location>
</feature>
<reference evidence="4 5" key="1">
    <citation type="submission" date="2017-09" db="EMBL/GenBank/DDBJ databases">
        <title>Depth-based differentiation of microbial function through sediment-hosted aquifers and enrichment of novel symbionts in the deep terrestrial subsurface.</title>
        <authorList>
            <person name="Probst A.J."/>
            <person name="Ladd B."/>
            <person name="Jarett J.K."/>
            <person name="Geller-Mcgrath D.E."/>
            <person name="Sieber C.M."/>
            <person name="Emerson J.B."/>
            <person name="Anantharaman K."/>
            <person name="Thomas B.C."/>
            <person name="Malmstrom R."/>
            <person name="Stieglmeier M."/>
            <person name="Klingl A."/>
            <person name="Woyke T."/>
            <person name="Ryan C.M."/>
            <person name="Banfield J.F."/>
        </authorList>
    </citation>
    <scope>NUCLEOTIDE SEQUENCE [LARGE SCALE GENOMIC DNA]</scope>
    <source>
        <strain evidence="4">CG11_big_fil_rev_8_21_14_0_20_36_20</strain>
    </source>
</reference>
<gene>
    <name evidence="4" type="ORF">COV55_04460</name>
</gene>
<feature type="domain" description="DUF8128" evidence="3">
    <location>
        <begin position="105"/>
        <end position="414"/>
    </location>
</feature>
<dbReference type="AlphaFoldDB" id="A0A2H0NBK6"/>
<evidence type="ECO:0000256" key="1">
    <source>
        <dbReference type="SAM" id="MobiDB-lite"/>
    </source>
</evidence>
<proteinExistence type="predicted"/>
<dbReference type="Pfam" id="PF26449">
    <property type="entry name" value="DUF8128"/>
    <property type="match status" value="1"/>
</dbReference>
<dbReference type="Proteomes" id="UP000230564">
    <property type="component" value="Unassembled WGS sequence"/>
</dbReference>
<keyword evidence="2" id="KW-0812">Transmembrane</keyword>
<dbReference type="EMBL" id="PCWQ01000015">
    <property type="protein sequence ID" value="PIR06261.1"/>
    <property type="molecule type" value="Genomic_DNA"/>
</dbReference>
<keyword evidence="2" id="KW-1133">Transmembrane helix</keyword>
<keyword evidence="2" id="KW-0472">Membrane</keyword>
<evidence type="ECO:0000313" key="5">
    <source>
        <dbReference type="Proteomes" id="UP000230564"/>
    </source>
</evidence>
<dbReference type="InterPro" id="IPR058441">
    <property type="entry name" value="DUF8128"/>
</dbReference>
<protein>
    <recommendedName>
        <fullName evidence="3">DUF8128 domain-containing protein</fullName>
    </recommendedName>
</protein>
<accession>A0A2H0NBK6</accession>
<comment type="caution">
    <text evidence="4">The sequence shown here is derived from an EMBL/GenBank/DDBJ whole genome shotgun (WGS) entry which is preliminary data.</text>
</comment>
<organism evidence="4 5">
    <name type="scientific">Candidatus Komeilibacteria bacterium CG11_big_fil_rev_8_21_14_0_20_36_20</name>
    <dbReference type="NCBI Taxonomy" id="1974477"/>
    <lineage>
        <taxon>Bacteria</taxon>
        <taxon>Candidatus Komeiliibacteriota</taxon>
    </lineage>
</organism>
<name>A0A2H0NBK6_9BACT</name>